<organism evidence="19 20">
    <name type="scientific">Agrilus planipennis</name>
    <name type="common">Emerald ash borer</name>
    <name type="synonym">Agrilus marcopoli</name>
    <dbReference type="NCBI Taxonomy" id="224129"/>
    <lineage>
        <taxon>Eukaryota</taxon>
        <taxon>Metazoa</taxon>
        <taxon>Ecdysozoa</taxon>
        <taxon>Arthropoda</taxon>
        <taxon>Hexapoda</taxon>
        <taxon>Insecta</taxon>
        <taxon>Pterygota</taxon>
        <taxon>Neoptera</taxon>
        <taxon>Endopterygota</taxon>
        <taxon>Coleoptera</taxon>
        <taxon>Polyphaga</taxon>
        <taxon>Elateriformia</taxon>
        <taxon>Buprestoidea</taxon>
        <taxon>Buprestidae</taxon>
        <taxon>Agrilinae</taxon>
        <taxon>Agrilus</taxon>
    </lineage>
</organism>
<dbReference type="FunCoup" id="A0A7F5R7H8">
    <property type="interactions" value="26"/>
</dbReference>
<dbReference type="GO" id="GO:0005975">
    <property type="term" value="P:carbohydrate metabolic process"/>
    <property type="evidence" value="ECO:0007669"/>
    <property type="project" value="InterPro"/>
</dbReference>
<evidence type="ECO:0000256" key="16">
    <source>
        <dbReference type="SAM" id="SignalP"/>
    </source>
</evidence>
<keyword evidence="13 15" id="KW-0326">Glycosidase</keyword>
<evidence type="ECO:0000256" key="4">
    <source>
        <dbReference type="ARBA" id="ARBA00008061"/>
    </source>
</evidence>
<keyword evidence="7" id="KW-0479">Metal-binding</keyword>
<dbReference type="PANTHER" id="PTHR43447">
    <property type="entry name" value="ALPHA-AMYLASE"/>
    <property type="match status" value="1"/>
</dbReference>
<evidence type="ECO:0000256" key="8">
    <source>
        <dbReference type="ARBA" id="ARBA00022801"/>
    </source>
</evidence>
<evidence type="ECO:0000256" key="10">
    <source>
        <dbReference type="ARBA" id="ARBA00023157"/>
    </source>
</evidence>
<dbReference type="OrthoDB" id="550577at2759"/>
<name>A0A7F5R7H8_AGRPL</name>
<dbReference type="SUPFAM" id="SSF51445">
    <property type="entry name" value="(Trans)glycosidases"/>
    <property type="match status" value="1"/>
</dbReference>
<evidence type="ECO:0000256" key="13">
    <source>
        <dbReference type="ARBA" id="ARBA00023295"/>
    </source>
</evidence>
<dbReference type="InterPro" id="IPR006048">
    <property type="entry name" value="A-amylase/branching_C"/>
</dbReference>
<feature type="signal peptide" evidence="16">
    <location>
        <begin position="1"/>
        <end position="19"/>
    </location>
</feature>
<evidence type="ECO:0000256" key="9">
    <source>
        <dbReference type="ARBA" id="ARBA00022837"/>
    </source>
</evidence>
<keyword evidence="8 15" id="KW-0378">Hydrolase</keyword>
<dbReference type="EC" id="3.2.1.1" evidence="6 15"/>
<dbReference type="GO" id="GO:0046872">
    <property type="term" value="F:metal ion binding"/>
    <property type="evidence" value="ECO:0007669"/>
    <property type="project" value="UniProtKB-KW"/>
</dbReference>
<dbReference type="InterPro" id="IPR031319">
    <property type="entry name" value="A-amylase_C"/>
</dbReference>
<reference evidence="20" key="1">
    <citation type="submission" date="2025-08" db="UniProtKB">
        <authorList>
            <consortium name="RefSeq"/>
        </authorList>
    </citation>
    <scope>IDENTIFICATION</scope>
    <source>
        <tissue evidence="20">Entire body</tissue>
    </source>
</reference>
<dbReference type="AlphaFoldDB" id="A0A7F5R7H8"/>
<dbReference type="Gene3D" id="3.20.20.80">
    <property type="entry name" value="Glycosidases"/>
    <property type="match status" value="1"/>
</dbReference>
<dbReference type="RefSeq" id="XP_025831914.1">
    <property type="nucleotide sequence ID" value="XM_025976129.1"/>
</dbReference>
<dbReference type="PRINTS" id="PR00110">
    <property type="entry name" value="ALPHAAMYLASE"/>
</dbReference>
<evidence type="ECO:0000256" key="11">
    <source>
        <dbReference type="ARBA" id="ARBA00023214"/>
    </source>
</evidence>
<evidence type="ECO:0000256" key="1">
    <source>
        <dbReference type="ARBA" id="ARBA00000548"/>
    </source>
</evidence>
<evidence type="ECO:0000256" key="6">
    <source>
        <dbReference type="ARBA" id="ARBA00012595"/>
    </source>
</evidence>
<dbReference type="SMART" id="SM00632">
    <property type="entry name" value="Aamy_C"/>
    <property type="match status" value="1"/>
</dbReference>
<keyword evidence="19" id="KW-1185">Reference proteome</keyword>
<dbReference type="GO" id="GO:0004556">
    <property type="term" value="F:alpha-amylase activity"/>
    <property type="evidence" value="ECO:0007669"/>
    <property type="project" value="UniProtKB-UniRule"/>
</dbReference>
<keyword evidence="9" id="KW-0106">Calcium</keyword>
<dbReference type="InParanoid" id="A0A7F5R7H8"/>
<evidence type="ECO:0000256" key="3">
    <source>
        <dbReference type="ARBA" id="ARBA00001923"/>
    </source>
</evidence>
<comment type="cofactor">
    <cofactor evidence="3">
        <name>chloride</name>
        <dbReference type="ChEBI" id="CHEBI:17996"/>
    </cofactor>
</comment>
<dbReference type="SUPFAM" id="SSF51011">
    <property type="entry name" value="Glycosyl hydrolase domain"/>
    <property type="match status" value="1"/>
</dbReference>
<dbReference type="InterPro" id="IPR006046">
    <property type="entry name" value="Alpha_amylase"/>
</dbReference>
<evidence type="ECO:0000256" key="7">
    <source>
        <dbReference type="ARBA" id="ARBA00022723"/>
    </source>
</evidence>
<keyword evidence="16" id="KW-0732">Signal</keyword>
<dbReference type="Proteomes" id="UP000192223">
    <property type="component" value="Unplaced"/>
</dbReference>
<comment type="similarity">
    <text evidence="4 14">Belongs to the glycosyl hydrolase 13 family.</text>
</comment>
<feature type="domain" description="Alpha-amylase C-terminal" evidence="17">
    <location>
        <begin position="407"/>
        <end position="494"/>
    </location>
</feature>
<keyword evidence="10" id="KW-1015">Disulfide bond</keyword>
<evidence type="ECO:0000256" key="2">
    <source>
        <dbReference type="ARBA" id="ARBA00001913"/>
    </source>
</evidence>
<comment type="subunit">
    <text evidence="5">Monomer.</text>
</comment>
<evidence type="ECO:0000256" key="12">
    <source>
        <dbReference type="ARBA" id="ARBA00023277"/>
    </source>
</evidence>
<evidence type="ECO:0000259" key="18">
    <source>
        <dbReference type="SMART" id="SM00642"/>
    </source>
</evidence>
<keyword evidence="12 15" id="KW-0119">Carbohydrate metabolism</keyword>
<feature type="chain" id="PRO_5028928711" description="Alpha-amylase" evidence="16">
    <location>
        <begin position="20"/>
        <end position="496"/>
    </location>
</feature>
<dbReference type="Pfam" id="PF00128">
    <property type="entry name" value="Alpha-amylase"/>
    <property type="match status" value="1"/>
</dbReference>
<protein>
    <recommendedName>
        <fullName evidence="6 15">Alpha-amylase</fullName>
        <ecNumber evidence="6 15">3.2.1.1</ecNumber>
    </recommendedName>
</protein>
<comment type="cofactor">
    <cofactor evidence="2">
        <name>Ca(2+)</name>
        <dbReference type="ChEBI" id="CHEBI:29108"/>
    </cofactor>
</comment>
<comment type="catalytic activity">
    <reaction evidence="1 15">
        <text>Endohydrolysis of (1-&gt;4)-alpha-D-glucosidic linkages in polysaccharides containing three or more (1-&gt;4)-alpha-linked D-glucose units.</text>
        <dbReference type="EC" id="3.2.1.1"/>
    </reaction>
</comment>
<evidence type="ECO:0000259" key="17">
    <source>
        <dbReference type="SMART" id="SM00632"/>
    </source>
</evidence>
<evidence type="ECO:0000256" key="14">
    <source>
        <dbReference type="RuleBase" id="RU003615"/>
    </source>
</evidence>
<dbReference type="KEGG" id="apln:108735103"/>
<dbReference type="CDD" id="cd11317">
    <property type="entry name" value="AmyAc_bac_euk_AmyA"/>
    <property type="match status" value="1"/>
</dbReference>
<keyword evidence="11" id="KW-0868">Chloride</keyword>
<dbReference type="GeneID" id="108735103"/>
<dbReference type="SMART" id="SM00642">
    <property type="entry name" value="Aamy"/>
    <property type="match status" value="1"/>
</dbReference>
<proteinExistence type="inferred from homology"/>
<evidence type="ECO:0000313" key="20">
    <source>
        <dbReference type="RefSeq" id="XP_025831914.1"/>
    </source>
</evidence>
<dbReference type="InterPro" id="IPR006047">
    <property type="entry name" value="GH13_cat_dom"/>
</dbReference>
<evidence type="ECO:0000256" key="15">
    <source>
        <dbReference type="RuleBase" id="RU361134"/>
    </source>
</evidence>
<gene>
    <name evidence="20" type="primary">LOC108735103</name>
</gene>
<feature type="domain" description="Glycosyl hydrolase family 13 catalytic" evidence="18">
    <location>
        <begin position="30"/>
        <end position="398"/>
    </location>
</feature>
<dbReference type="InterPro" id="IPR013780">
    <property type="entry name" value="Glyco_hydro_b"/>
</dbReference>
<sequence>MKNIICILFVITTISYSKGQWDTHWDTNKNTIVHLFEWKWDDIADECERFLAPKGYAGVQVSPATENVVANNRPWWERYQPISYKLITRSGNEEQFINMVKRCNNVGVRIYVDVLFNDMSANHDNVVGTGGSTATPNSKSYPAVPYSSEHFHSTCEVNNYNDAYNVRNCELVGLKDLDQSNSYVREKMVEFLNKLISYGVAGFRFDAAKHMTPSDLKVIYQSTNNLDTSHGFAENLRPFIYQEVIDLGGEAVKSTEYTDLGTVTEFKYSAEIGRVFRGKDKLTYLKNWGEEWGLVPGLNAFVFVDNHDNQRGHGAGGENILTYKTAKQYKMAIAFMLAHPYGVTRVMSSFYFDDSDQGPPQDGNGNIVSPSIKDDDTCGNGWVCEHRWRQIYNMVGFKNATLGTTIKEWWSDGNQQISFCRGNAGFVAFTNEGDLRRNLQTCLPSGVYCDVISGKLQNGACTGKAVTVGSDGTGYIELLSSEDDGVLAIHINAKQS</sequence>
<accession>A0A7F5R7H8</accession>
<evidence type="ECO:0000313" key="19">
    <source>
        <dbReference type="Proteomes" id="UP000192223"/>
    </source>
</evidence>
<dbReference type="Pfam" id="PF02806">
    <property type="entry name" value="Alpha-amylase_C"/>
    <property type="match status" value="1"/>
</dbReference>
<evidence type="ECO:0000256" key="5">
    <source>
        <dbReference type="ARBA" id="ARBA00011245"/>
    </source>
</evidence>
<dbReference type="InterPro" id="IPR017853">
    <property type="entry name" value="GH"/>
</dbReference>
<dbReference type="Gene3D" id="2.60.40.1180">
    <property type="entry name" value="Golgi alpha-mannosidase II"/>
    <property type="match status" value="1"/>
</dbReference>